<dbReference type="EMBL" id="NMOS02000015">
    <property type="protein sequence ID" value="RDH40124.1"/>
    <property type="molecule type" value="Genomic_DNA"/>
</dbReference>
<evidence type="ECO:0000256" key="1">
    <source>
        <dbReference type="SAM" id="MobiDB-lite"/>
    </source>
</evidence>
<evidence type="ECO:0000313" key="3">
    <source>
        <dbReference type="Proteomes" id="UP000226429"/>
    </source>
</evidence>
<sequence>MPILTFQTFDDAWDELIQTGHFSLNNAALSLKELYQLYGYVKICSAPLSIYLCDIRLIPTHTIKSDMPSDVLTQAINTLEQTLLNLLNHDRWQLIQLNKIELIENLSLSDDFYYNFLSTSYHSNLKKLNLYLPKASLEPYFMQFLKNNPELETLALDLAYESNGFIEELASSITNSPIKKLDLGNTHLDSNAYNALDSLLDNNYYLQLSVPNADHENEELHDRYTQLAQRAAKKGHKRFREEQLTQHKLLIIAENVLRQKRGLTDFFKQCNNLPMTTDRMDFDGISEYVPQVYKKHPIYINRNHRAFRLDWLMPLDFDQQKTVAHHLIDVAIEMKDGQTIIAILEEVKAQDEEGFATLLRAGEENSALAIFTKFDNKHNRPPSWLKPVKRYIEQHVKCLIPRFEKLSSHQDLYRLLREFRDHLTNYLLTMDERSEWPAFLKFITGISAHLKERKDEWDHAFKTLVKAVDAGTNSEQPLVSERIRELRQYILPLAYQSNHVKKGWGNSSKLNDGNYRYVRNVDRVADDLRIQLTIQEDPEKAAMQAEINALKATLKEKDEIIKAKDAHIESLENGASSSYSNNLRHTKSPTFYGSDSDLAQRPLQKKPTPSYVGIFASVKPPFESSSESERGSPGTYSPTTSSWGGGSYGD</sequence>
<dbReference type="Proteomes" id="UP000226429">
    <property type="component" value="Unassembled WGS sequence"/>
</dbReference>
<feature type="compositionally biased region" description="Low complexity" evidence="1">
    <location>
        <begin position="631"/>
        <end position="642"/>
    </location>
</feature>
<gene>
    <name evidence="2" type="ORF">CFE62_005385</name>
</gene>
<dbReference type="AlphaFoldDB" id="A0A370CI47"/>
<accession>A0A370CI47</accession>
<name>A0A370CI47_9COXI</name>
<organism evidence="2 3">
    <name type="scientific">Candidatus Aquirickettsiella gammari</name>
    <dbReference type="NCBI Taxonomy" id="2016198"/>
    <lineage>
        <taxon>Bacteria</taxon>
        <taxon>Pseudomonadati</taxon>
        <taxon>Pseudomonadota</taxon>
        <taxon>Gammaproteobacteria</taxon>
        <taxon>Legionellales</taxon>
        <taxon>Coxiellaceae</taxon>
        <taxon>Candidatus Aquirickettsiella</taxon>
    </lineage>
</organism>
<protein>
    <submittedName>
        <fullName evidence="2">Uncharacterized protein</fullName>
    </submittedName>
</protein>
<keyword evidence="3" id="KW-1185">Reference proteome</keyword>
<feature type="compositionally biased region" description="Polar residues" evidence="1">
    <location>
        <begin position="574"/>
        <end position="593"/>
    </location>
</feature>
<proteinExistence type="predicted"/>
<comment type="caution">
    <text evidence="2">The sequence shown here is derived from an EMBL/GenBank/DDBJ whole genome shotgun (WGS) entry which is preliminary data.</text>
</comment>
<reference evidence="2 3" key="1">
    <citation type="journal article" date="2017" name="Int. J. Syst. Evol. Microbiol.">
        <title>Aquarickettsiella crustaci n. gen. n. sp. (Gammaproteobacteria: Legionellales: Coxiellaceae); a bacterial pathogen of the freshwater crustacean: Gammarus fossarum (Malacostraca: Amphipoda).</title>
        <authorList>
            <person name="Bojko J."/>
            <person name="Dunn A.M."/>
            <person name="Stebbing P.D."/>
            <person name="Van Aerle R."/>
            <person name="Bacela-Spychalska K."/>
            <person name="Bean T.P."/>
            <person name="Stentiford G.D."/>
        </authorList>
    </citation>
    <scope>NUCLEOTIDE SEQUENCE [LARGE SCALE GENOMIC DNA]</scope>
    <source>
        <strain evidence="2">RA15029</strain>
    </source>
</reference>
<reference evidence="2 3" key="2">
    <citation type="journal article" date="2018" name="J. Invertebr. Pathol.">
        <title>'Candidatus Aquirickettsiella gammari' (Gammaproteobacteria: Legionellales: Coxiellaceae): A bacterial pathogen of the freshwater crustacean Gammarus fossarum (Malacostraca: Amphipoda).</title>
        <authorList>
            <person name="Bojko J."/>
            <person name="Dunn A.M."/>
            <person name="Stebbing P.D."/>
            <person name="van Aerle R."/>
            <person name="Bacela-Spychalska K."/>
            <person name="Bean T.P."/>
            <person name="Urrutia A."/>
            <person name="Stentiford G.D."/>
        </authorList>
    </citation>
    <scope>NUCLEOTIDE SEQUENCE [LARGE SCALE GENOMIC DNA]</scope>
    <source>
        <strain evidence="2">RA15029</strain>
    </source>
</reference>
<feature type="region of interest" description="Disordered" evidence="1">
    <location>
        <begin position="574"/>
        <end position="650"/>
    </location>
</feature>
<evidence type="ECO:0000313" key="2">
    <source>
        <dbReference type="EMBL" id="RDH40124.1"/>
    </source>
</evidence>